<reference evidence="1" key="1">
    <citation type="journal article" date="2014" name="Nat. Commun.">
        <title>Multiple recent horizontal transfers of a large genomic region in cheese making fungi.</title>
        <authorList>
            <person name="Cheeseman K."/>
            <person name="Ropars J."/>
            <person name="Renault P."/>
            <person name="Dupont J."/>
            <person name="Gouzy J."/>
            <person name="Branca A."/>
            <person name="Abraham A.L."/>
            <person name="Ceppi M."/>
            <person name="Conseiller E."/>
            <person name="Debuchy R."/>
            <person name="Malagnac F."/>
            <person name="Goarin A."/>
            <person name="Silar P."/>
            <person name="Lacoste S."/>
            <person name="Sallet E."/>
            <person name="Bensimon A."/>
            <person name="Giraud T."/>
            <person name="Brygoo Y."/>
        </authorList>
    </citation>
    <scope>NUCLEOTIDE SEQUENCE [LARGE SCALE GENOMIC DNA]</scope>
    <source>
        <strain evidence="1">FM164</strain>
    </source>
</reference>
<proteinExistence type="predicted"/>
<accession>W6PZD5</accession>
<evidence type="ECO:0000313" key="1">
    <source>
        <dbReference type="EMBL" id="CDM29395.1"/>
    </source>
</evidence>
<name>W6PZD5_PENRF</name>
<organism evidence="1 2">
    <name type="scientific">Penicillium roqueforti (strain FM164)</name>
    <dbReference type="NCBI Taxonomy" id="1365484"/>
    <lineage>
        <taxon>Eukaryota</taxon>
        <taxon>Fungi</taxon>
        <taxon>Dikarya</taxon>
        <taxon>Ascomycota</taxon>
        <taxon>Pezizomycotina</taxon>
        <taxon>Eurotiomycetes</taxon>
        <taxon>Eurotiomycetidae</taxon>
        <taxon>Eurotiales</taxon>
        <taxon>Aspergillaceae</taxon>
        <taxon>Penicillium</taxon>
    </lineage>
</organism>
<dbReference type="OrthoDB" id="4306236at2759"/>
<dbReference type="OMA" id="AYIKIDT"/>
<evidence type="ECO:0000313" key="2">
    <source>
        <dbReference type="Proteomes" id="UP000030686"/>
    </source>
</evidence>
<gene>
    <name evidence="1" type="ORF">PROQFM164_S01g003207</name>
</gene>
<dbReference type="EMBL" id="HG792015">
    <property type="protein sequence ID" value="CDM29395.1"/>
    <property type="molecule type" value="Genomic_DNA"/>
</dbReference>
<dbReference type="Proteomes" id="UP000030686">
    <property type="component" value="Unassembled WGS sequence"/>
</dbReference>
<protein>
    <submittedName>
        <fullName evidence="1">Genomic scaffold, ProqFM164S01</fullName>
    </submittedName>
</protein>
<sequence length="153" mass="17582">MATVYLLAIAAVRAKAPDYDWGPKRAPPGQRISPSVALEVAFSESDAKLNSDVRFWLNPDDGNAKGCLTLTIERSRPEIRIENWEKKENRCHRSQVTWVTRKGTRTHVTHHPLIIPFESLFLRQSSRPEEKDLAIPEQRLQIIAETIWEVQGW</sequence>
<keyword evidence="2" id="KW-1185">Reference proteome</keyword>
<dbReference type="AlphaFoldDB" id="W6PZD5"/>